<evidence type="ECO:0000313" key="2">
    <source>
        <dbReference type="Proteomes" id="UP000501900"/>
    </source>
</evidence>
<reference evidence="1 2" key="1">
    <citation type="submission" date="2020-03" db="EMBL/GenBank/DDBJ databases">
        <title>The Isolation and Genome Sequence of a Novel Cyanophage S-H34 from the Huanghai Sea, China.</title>
        <authorList>
            <person name="Jiang T."/>
        </authorList>
    </citation>
    <scope>NUCLEOTIDE SEQUENCE [LARGE SCALE GENOMIC DNA]</scope>
</reference>
<protein>
    <submittedName>
        <fullName evidence="1">Uncharacterized protein</fullName>
    </submittedName>
</protein>
<proteinExistence type="predicted"/>
<organism evidence="1 2">
    <name type="scientific">Synechococcus phage S-H34</name>
    <dbReference type="NCBI Taxonomy" id="2718942"/>
    <lineage>
        <taxon>Viruses</taxon>
        <taxon>Duplodnaviria</taxon>
        <taxon>Heunggongvirae</taxon>
        <taxon>Uroviricota</taxon>
        <taxon>Caudoviricetes</taxon>
        <taxon>Pantevenvirales</taxon>
        <taxon>Kyanoviridae</taxon>
        <taxon>Makaravirus</taxon>
        <taxon>Makaravirus thirtyfour</taxon>
    </lineage>
</organism>
<sequence length="50" mass="5903">MKKPLPLGKMSAQAFRLDQLAYVTEDNEKRDRLLTRVRLIRIAMDTDERV</sequence>
<name>A0A6G8R676_9CAUD</name>
<dbReference type="KEGG" id="vg:77946761"/>
<evidence type="ECO:0000313" key="1">
    <source>
        <dbReference type="EMBL" id="QIN96884.1"/>
    </source>
</evidence>
<keyword evidence="2" id="KW-1185">Reference proteome</keyword>
<dbReference type="GeneID" id="77946761"/>
<dbReference type="EMBL" id="MT162467">
    <property type="protein sequence ID" value="QIN96884.1"/>
    <property type="molecule type" value="Genomic_DNA"/>
</dbReference>
<accession>A0A6G8R676</accession>
<dbReference type="Proteomes" id="UP000501900">
    <property type="component" value="Genome"/>
</dbReference>
<dbReference type="RefSeq" id="YP_010670551.1">
    <property type="nucleotide sequence ID" value="NC_070965.1"/>
</dbReference>